<dbReference type="SUPFAM" id="SSF52540">
    <property type="entry name" value="P-loop containing nucleoside triphosphate hydrolases"/>
    <property type="match status" value="1"/>
</dbReference>
<dbReference type="Gene3D" id="3.40.50.300">
    <property type="entry name" value="P-loop containing nucleotide triphosphate hydrolases"/>
    <property type="match status" value="2"/>
</dbReference>
<dbReference type="GO" id="GO:0004386">
    <property type="term" value="F:helicase activity"/>
    <property type="evidence" value="ECO:0007669"/>
    <property type="project" value="UniProtKB-KW"/>
</dbReference>
<dbReference type="Pfam" id="PF13625">
    <property type="entry name" value="Helicase_C_3"/>
    <property type="match status" value="1"/>
</dbReference>
<evidence type="ECO:0000313" key="13">
    <source>
        <dbReference type="Proteomes" id="UP001161691"/>
    </source>
</evidence>
<evidence type="ECO:0000256" key="2">
    <source>
        <dbReference type="ARBA" id="ARBA00022741"/>
    </source>
</evidence>
<dbReference type="Pfam" id="PF04851">
    <property type="entry name" value="ResIII"/>
    <property type="match status" value="1"/>
</dbReference>
<dbReference type="InterPro" id="IPR032830">
    <property type="entry name" value="XPB/Ssl2_N"/>
</dbReference>
<keyword evidence="4 12" id="KW-0347">Helicase</keyword>
<dbReference type="InterPro" id="IPR027417">
    <property type="entry name" value="P-loop_NTPase"/>
</dbReference>
<dbReference type="SMART" id="SM00487">
    <property type="entry name" value="DEXDc"/>
    <property type="match status" value="1"/>
</dbReference>
<evidence type="ECO:0000256" key="8">
    <source>
        <dbReference type="ARBA" id="ARBA00034808"/>
    </source>
</evidence>
<dbReference type="InterPro" id="IPR050615">
    <property type="entry name" value="ATP-dep_DNA_Helicase"/>
</dbReference>
<keyword evidence="2" id="KW-0547">Nucleotide-binding</keyword>
<dbReference type="GO" id="GO:0016787">
    <property type="term" value="F:hydrolase activity"/>
    <property type="evidence" value="ECO:0007669"/>
    <property type="project" value="UniProtKB-KW"/>
</dbReference>
<dbReference type="CDD" id="cd18789">
    <property type="entry name" value="SF2_C_XPB"/>
    <property type="match status" value="1"/>
</dbReference>
<keyword evidence="5" id="KW-0067">ATP-binding</keyword>
<dbReference type="EMBL" id="JAGRPV010000001">
    <property type="protein sequence ID" value="MDI4646454.1"/>
    <property type="molecule type" value="Genomic_DNA"/>
</dbReference>
<comment type="catalytic activity">
    <reaction evidence="7">
        <text>Couples ATP hydrolysis with the unwinding of duplex DNA by translocating in the 3'-5' direction.</text>
        <dbReference type="EC" id="5.6.2.4"/>
    </reaction>
</comment>
<evidence type="ECO:0000256" key="1">
    <source>
        <dbReference type="ARBA" id="ARBA00006637"/>
    </source>
</evidence>
<dbReference type="EC" id="5.6.2.4" evidence="8"/>
<comment type="catalytic activity">
    <reaction evidence="9">
        <text>ATP + H2O = ADP + phosphate + H(+)</text>
        <dbReference type="Rhea" id="RHEA:13065"/>
        <dbReference type="ChEBI" id="CHEBI:15377"/>
        <dbReference type="ChEBI" id="CHEBI:15378"/>
        <dbReference type="ChEBI" id="CHEBI:30616"/>
        <dbReference type="ChEBI" id="CHEBI:43474"/>
        <dbReference type="ChEBI" id="CHEBI:456216"/>
        <dbReference type="EC" id="5.6.2.4"/>
    </reaction>
</comment>
<evidence type="ECO:0000256" key="7">
    <source>
        <dbReference type="ARBA" id="ARBA00034617"/>
    </source>
</evidence>
<dbReference type="PANTHER" id="PTHR11274:SF0">
    <property type="entry name" value="GENERAL TRANSCRIPTION AND DNA REPAIR FACTOR IIH HELICASE SUBUNIT XPB"/>
    <property type="match status" value="1"/>
</dbReference>
<proteinExistence type="inferred from homology"/>
<evidence type="ECO:0000259" key="10">
    <source>
        <dbReference type="PROSITE" id="PS51192"/>
    </source>
</evidence>
<comment type="caution">
    <text evidence="12">The sequence shown here is derived from an EMBL/GenBank/DDBJ whole genome shotgun (WGS) entry which is preliminary data.</text>
</comment>
<dbReference type="NCBIfam" id="NF045503">
    <property type="entry name" value="repair_heli_XPB"/>
    <property type="match status" value="1"/>
</dbReference>
<name>A0ABT6TIB8_9BACL</name>
<protein>
    <recommendedName>
        <fullName evidence="8">DNA 3'-5' helicase</fullName>
        <ecNumber evidence="8">5.6.2.4</ecNumber>
    </recommendedName>
</protein>
<gene>
    <name evidence="12" type="ORF">KB449_15850</name>
</gene>
<evidence type="ECO:0000256" key="3">
    <source>
        <dbReference type="ARBA" id="ARBA00022801"/>
    </source>
</evidence>
<evidence type="ECO:0000256" key="4">
    <source>
        <dbReference type="ARBA" id="ARBA00022806"/>
    </source>
</evidence>
<evidence type="ECO:0000256" key="6">
    <source>
        <dbReference type="ARBA" id="ARBA00023235"/>
    </source>
</evidence>
<keyword evidence="6" id="KW-0413">Isomerase</keyword>
<dbReference type="RefSeq" id="WP_282909303.1">
    <property type="nucleotide sequence ID" value="NZ_JAGRPV010000001.1"/>
</dbReference>
<feature type="domain" description="Helicase ATP-binding" evidence="10">
    <location>
        <begin position="220"/>
        <end position="376"/>
    </location>
</feature>
<dbReference type="PANTHER" id="PTHR11274">
    <property type="entry name" value="RAD25/XP-B DNA REPAIR HELICASE"/>
    <property type="match status" value="1"/>
</dbReference>
<reference evidence="12" key="1">
    <citation type="submission" date="2023-04" db="EMBL/GenBank/DDBJ databases">
        <title>Comparative genomic analysis of Cohnella hashimotonis sp. nov., isolated from the International Space Station.</title>
        <authorList>
            <person name="Venkateswaran K."/>
            <person name="Simpson A."/>
        </authorList>
    </citation>
    <scope>NUCLEOTIDE SEQUENCE</scope>
    <source>
        <strain evidence="12">F6_2S_P_1</strain>
    </source>
</reference>
<keyword evidence="13" id="KW-1185">Reference proteome</keyword>
<dbReference type="SMART" id="SM00490">
    <property type="entry name" value="HELICc"/>
    <property type="match status" value="1"/>
</dbReference>
<evidence type="ECO:0000256" key="9">
    <source>
        <dbReference type="ARBA" id="ARBA00048988"/>
    </source>
</evidence>
<dbReference type="InterPro" id="IPR014001">
    <property type="entry name" value="Helicase_ATP-bd"/>
</dbReference>
<dbReference type="Proteomes" id="UP001161691">
    <property type="component" value="Unassembled WGS sequence"/>
</dbReference>
<dbReference type="PRINTS" id="PR00851">
    <property type="entry name" value="XRODRMPGMNTB"/>
</dbReference>
<organism evidence="12 13">
    <name type="scientific">Cohnella hashimotonis</name>
    <dbReference type="NCBI Taxonomy" id="2826895"/>
    <lineage>
        <taxon>Bacteria</taxon>
        <taxon>Bacillati</taxon>
        <taxon>Bacillota</taxon>
        <taxon>Bacilli</taxon>
        <taxon>Bacillales</taxon>
        <taxon>Paenibacillaceae</taxon>
        <taxon>Cohnella</taxon>
    </lineage>
</organism>
<sequence>MTLSRTTAAPIIAQSDGTLLLDERLPGFGEAQALLRAIAELQKRPGHLHTYRITPVTVWNAAASGWTAARALGSLRVLSRYGVPAALERDLAAQFARYGQLRLGLHEGELRLRAKDPALLAAVASLKAVSGWLRLSADGGYAVVRADARGWLKRELALAGYPVIDDAGYRSGEPLPLALCHSGAAPALRDYQQAAVDALLGRAASTASAAETSSDAGVDVARSVSGGSGVVVLPCGAGKTWVGIGAVARLACETLILTPNTVSVTQWIRELRRATTLGDEQIGAYTGERKEVRPVTVATYQVLTSRGGEGGGNAHWRLFQDRNWGLIIYDEVHLLPAPVFRLTAELQATRRLGLTATLVREDGREKDVFALVGPKAYEAPWKSLEEAGWIAEASCSEVRVPLDAECAGRYAVATARARSRIAGENPRKAEVVRALLARHEGEQALVIGQYLDQLRSMSRELGLPLVTGDMPHRERQDLFDRFNRGELRALALSKVANFAVDLPDAAVAVQISGSFGSRQEEAQRLGRILRPKKNGEAAFFYSLVSEHTDEVEYARRRQQFLIQQGYRYEVGRWAGAEGAAEAPVKEGLR</sequence>
<dbReference type="Pfam" id="PF16203">
    <property type="entry name" value="ERCC3_RAD25_C"/>
    <property type="match status" value="1"/>
</dbReference>
<evidence type="ECO:0000259" key="11">
    <source>
        <dbReference type="PROSITE" id="PS51194"/>
    </source>
</evidence>
<dbReference type="PROSITE" id="PS51192">
    <property type="entry name" value="HELICASE_ATP_BIND_1"/>
    <property type="match status" value="1"/>
</dbReference>
<dbReference type="InterPro" id="IPR032438">
    <property type="entry name" value="ERCC3_RAD25_C"/>
</dbReference>
<comment type="similarity">
    <text evidence="1">Belongs to the helicase family. RAD25/XPB subfamily.</text>
</comment>
<feature type="domain" description="Helicase C-terminal" evidence="11">
    <location>
        <begin position="431"/>
        <end position="578"/>
    </location>
</feature>
<dbReference type="InterPro" id="IPR001650">
    <property type="entry name" value="Helicase_C-like"/>
</dbReference>
<evidence type="ECO:0000313" key="12">
    <source>
        <dbReference type="EMBL" id="MDI4646454.1"/>
    </source>
</evidence>
<keyword evidence="3 12" id="KW-0378">Hydrolase</keyword>
<evidence type="ECO:0000256" key="5">
    <source>
        <dbReference type="ARBA" id="ARBA00022840"/>
    </source>
</evidence>
<dbReference type="InterPro" id="IPR006935">
    <property type="entry name" value="Helicase/UvrB_N"/>
</dbReference>
<accession>A0ABT6TIB8</accession>
<dbReference type="PROSITE" id="PS51194">
    <property type="entry name" value="HELICASE_CTER"/>
    <property type="match status" value="1"/>
</dbReference>